<gene>
    <name evidence="1" type="ORF">M8009_18370</name>
</gene>
<evidence type="ECO:0000313" key="2">
    <source>
        <dbReference type="Proteomes" id="UP001165369"/>
    </source>
</evidence>
<comment type="caution">
    <text evidence="1">The sequence shown here is derived from an EMBL/GenBank/DDBJ whole genome shotgun (WGS) entry which is preliminary data.</text>
</comment>
<keyword evidence="2" id="KW-1185">Reference proteome</keyword>
<organism evidence="1 2">
    <name type="scientific">Halomonas gemina</name>
    <dbReference type="NCBI Taxonomy" id="2945105"/>
    <lineage>
        <taxon>Bacteria</taxon>
        <taxon>Pseudomonadati</taxon>
        <taxon>Pseudomonadota</taxon>
        <taxon>Gammaproteobacteria</taxon>
        <taxon>Oceanospirillales</taxon>
        <taxon>Halomonadaceae</taxon>
        <taxon>Halomonas</taxon>
    </lineage>
</organism>
<name>A0ABT0T626_9GAMM</name>
<dbReference type="EMBL" id="JAMJPK010000012">
    <property type="protein sequence ID" value="MCL7942247.1"/>
    <property type="molecule type" value="Genomic_DNA"/>
</dbReference>
<dbReference type="Proteomes" id="UP001165369">
    <property type="component" value="Unassembled WGS sequence"/>
</dbReference>
<accession>A0ABT0T626</accession>
<dbReference type="RefSeq" id="WP_250063856.1">
    <property type="nucleotide sequence ID" value="NZ_JAMJPK010000012.1"/>
</dbReference>
<proteinExistence type="predicted"/>
<evidence type="ECO:0000313" key="1">
    <source>
        <dbReference type="EMBL" id="MCL7942247.1"/>
    </source>
</evidence>
<reference evidence="1" key="1">
    <citation type="submission" date="2022-05" db="EMBL/GenBank/DDBJ databases">
        <title>Halomonas geminus sp. nov. and Halomonas llamarensis sp. nov. isolated from high-altitude salars of the Atacama Desert.</title>
        <authorList>
            <person name="Hintersatz C."/>
            <person name="Rojas L.A."/>
            <person name="Wei T.-S."/>
            <person name="Kutschke S."/>
            <person name="Lehmann F."/>
            <person name="Jain R."/>
            <person name="Pollmann K."/>
        </authorList>
    </citation>
    <scope>NUCLEOTIDE SEQUENCE</scope>
    <source>
        <strain evidence="1">ATCH28</strain>
    </source>
</reference>
<sequence>MPLHIEMLTDDDDEQKYAPICEDYWRQDEQGNFALKITDIANSYGMKPQSVSQFVAQRAAVWLDELLCSECKQPFHFSTRSEYQEKQKILNRACAPCLKTIKKTIENENNCLKLEFNEVAKNENLNLENIDLKSRVYLLSALQALGNESLTSIGPLNKYPTCTLSPDPTYDKNILYYLIDRNILQARLGVHPYTVLPNENLHSGIDIGRTAIALGFENEQISLFLTNFCDDAKMGRLKASNEFIDLCMEIQMHECISFLDQALADHQIFSDQGDKTKLVFSQCLSRFSVAQTYSFIWSGVEDAAAFYNRYPIDMSEAANASIIYISRYMERALVHGWEIKPYRRPHNLPQSCLSRIVFNTILGTNDGGFNHPLYQLIEPSDLETV</sequence>
<protein>
    <submittedName>
        <fullName evidence="1">Uncharacterized protein</fullName>
    </submittedName>
</protein>